<accession>A0A0V0TW80</accession>
<dbReference type="AlphaFoldDB" id="A0A0V0TW80"/>
<evidence type="ECO:0000313" key="2">
    <source>
        <dbReference type="Proteomes" id="UP000055048"/>
    </source>
</evidence>
<comment type="caution">
    <text evidence="1">The sequence shown here is derived from an EMBL/GenBank/DDBJ whole genome shotgun (WGS) entry which is preliminary data.</text>
</comment>
<proteinExistence type="predicted"/>
<gene>
    <name evidence="1" type="ORF">T05_13499</name>
</gene>
<sequence length="229" mass="26237">MVKCEAGTELPSTPDRRKQWTIYLFVTTPKKNNGCYTEQRWLLFGFCIANETWMPQHYMAILASQVYCWIIDGKSSITKKSAAAETKAGFVDALVRILMHYEKEILAFRLHLYLVTYPVIHSPHPSSQCRDHRISLILAEEACTPPAQRANEKLTLPRVYEKGASHYWVQPFLVSPSSTCFKYFRCYTRLVAISQSSFMPDGVPIVCPLDYGLLFLIGCSLIGYTEFER</sequence>
<organism evidence="1 2">
    <name type="scientific">Trichinella murrelli</name>
    <dbReference type="NCBI Taxonomy" id="144512"/>
    <lineage>
        <taxon>Eukaryota</taxon>
        <taxon>Metazoa</taxon>
        <taxon>Ecdysozoa</taxon>
        <taxon>Nematoda</taxon>
        <taxon>Enoplea</taxon>
        <taxon>Dorylaimia</taxon>
        <taxon>Trichinellida</taxon>
        <taxon>Trichinellidae</taxon>
        <taxon>Trichinella</taxon>
    </lineage>
</organism>
<keyword evidence="2" id="KW-1185">Reference proteome</keyword>
<reference evidence="1 2" key="1">
    <citation type="submission" date="2015-01" db="EMBL/GenBank/DDBJ databases">
        <title>Evolution of Trichinella species and genotypes.</title>
        <authorList>
            <person name="Korhonen P.K."/>
            <person name="Edoardo P."/>
            <person name="Giuseppe L.R."/>
            <person name="Gasser R.B."/>
        </authorList>
    </citation>
    <scope>NUCLEOTIDE SEQUENCE [LARGE SCALE GENOMIC DNA]</scope>
    <source>
        <strain evidence="1">ISS417</strain>
    </source>
</reference>
<evidence type="ECO:0000313" key="1">
    <source>
        <dbReference type="EMBL" id="KRX43182.1"/>
    </source>
</evidence>
<dbReference type="EMBL" id="JYDJ01000125">
    <property type="protein sequence ID" value="KRX43182.1"/>
    <property type="molecule type" value="Genomic_DNA"/>
</dbReference>
<protein>
    <submittedName>
        <fullName evidence="1">Uncharacterized protein</fullName>
    </submittedName>
</protein>
<dbReference type="Proteomes" id="UP000055048">
    <property type="component" value="Unassembled WGS sequence"/>
</dbReference>
<name>A0A0V0TW80_9BILA</name>